<evidence type="ECO:0000256" key="4">
    <source>
        <dbReference type="ARBA" id="ARBA00023136"/>
    </source>
</evidence>
<reference evidence="6 7" key="1">
    <citation type="submission" date="2023-02" db="EMBL/GenBank/DDBJ databases">
        <title>Microbacterium betulae sp. nov., isolated from birch wood.</title>
        <authorList>
            <person name="Pasciak M."/>
            <person name="Pawlik K.J."/>
            <person name="Martynowski D."/>
            <person name="Laczmanski L."/>
            <person name="Ciekot J."/>
            <person name="Szponar B."/>
            <person name="Wojcik-Fatla A."/>
            <person name="Mackiewicz B."/>
            <person name="Farian E."/>
            <person name="Cholewa G."/>
            <person name="Cholewa A."/>
            <person name="Dutkiewicz J."/>
        </authorList>
    </citation>
    <scope>NUCLEOTIDE SEQUENCE [LARGE SCALE GENOMIC DNA]</scope>
    <source>
        <strain evidence="6 7">AB</strain>
    </source>
</reference>
<keyword evidence="4 5" id="KW-0472">Membrane</keyword>
<sequence>MTLADVVILVVLVAALVAGLRAGLFAGLGWLCGLIAGGAAAPWVTPLVNDAIPDPGWRGLAVVGTTIGLLALGAAVGGAIGSVVRRGADRMRLRVVERLLGGALGAVAAALALSLAGSGIAAAGIPGVSASVASSAVLRTIDRLTPAPVAEALARLHSTVLEDTLPTIGGLFEAGTTPDTAEIDTDDPDLAASAASVARITGVAYACGTSSSGSGFVAADDLVITNAHVVAGVDVPVVELPGEPAREGRVVYFDPVDDLAAIAVDVDAAPLAIVETLSAGSAAAVQGYPYGGPFRTVPAGVLAVGSARVADIYESARAPREVYTLSAEVVPGNSGGPLLTESGEVAGVVFARDEARADVGYAMTANELMPVFAVIGDAPEPVSTGTCIG</sequence>
<evidence type="ECO:0000313" key="6">
    <source>
        <dbReference type="EMBL" id="WOF23942.1"/>
    </source>
</evidence>
<dbReference type="KEGG" id="mbet:N8K70_04465"/>
<evidence type="ECO:0000256" key="5">
    <source>
        <dbReference type="SAM" id="Phobius"/>
    </source>
</evidence>
<dbReference type="RefSeq" id="WP_317140414.1">
    <property type="nucleotide sequence ID" value="NZ_CP118157.1"/>
</dbReference>
<dbReference type="Gene3D" id="2.40.10.10">
    <property type="entry name" value="Trypsin-like serine proteases"/>
    <property type="match status" value="2"/>
</dbReference>
<keyword evidence="7" id="KW-1185">Reference proteome</keyword>
<evidence type="ECO:0000256" key="1">
    <source>
        <dbReference type="ARBA" id="ARBA00004141"/>
    </source>
</evidence>
<dbReference type="GO" id="GO:0008233">
    <property type="term" value="F:peptidase activity"/>
    <property type="evidence" value="ECO:0007669"/>
    <property type="project" value="UniProtKB-KW"/>
</dbReference>
<name>A0AA97I7S4_9MICO</name>
<dbReference type="InterPro" id="IPR009003">
    <property type="entry name" value="Peptidase_S1_PA"/>
</dbReference>
<feature type="transmembrane region" description="Helical" evidence="5">
    <location>
        <begin position="104"/>
        <end position="125"/>
    </location>
</feature>
<organism evidence="6 7">
    <name type="scientific">Microbacterium betulae</name>
    <dbReference type="NCBI Taxonomy" id="2981139"/>
    <lineage>
        <taxon>Bacteria</taxon>
        <taxon>Bacillati</taxon>
        <taxon>Actinomycetota</taxon>
        <taxon>Actinomycetes</taxon>
        <taxon>Micrococcales</taxon>
        <taxon>Microbacteriaceae</taxon>
        <taxon>Microbacterium</taxon>
    </lineage>
</organism>
<dbReference type="InterPro" id="IPR003825">
    <property type="entry name" value="Colicin-V_CvpA"/>
</dbReference>
<dbReference type="Proteomes" id="UP001305498">
    <property type="component" value="Chromosome"/>
</dbReference>
<dbReference type="EMBL" id="CP118157">
    <property type="protein sequence ID" value="WOF23942.1"/>
    <property type="molecule type" value="Genomic_DNA"/>
</dbReference>
<dbReference type="Pfam" id="PF13365">
    <property type="entry name" value="Trypsin_2"/>
    <property type="match status" value="1"/>
</dbReference>
<keyword evidence="6" id="KW-0645">Protease</keyword>
<gene>
    <name evidence="6" type="ORF">N8K70_04465</name>
</gene>
<dbReference type="EC" id="3.4.21.-" evidence="6"/>
<keyword evidence="3 5" id="KW-1133">Transmembrane helix</keyword>
<evidence type="ECO:0000313" key="7">
    <source>
        <dbReference type="Proteomes" id="UP001305498"/>
    </source>
</evidence>
<dbReference type="NCBIfam" id="NF033740">
    <property type="entry name" value="MarP_fam_protase"/>
    <property type="match status" value="1"/>
</dbReference>
<dbReference type="GO" id="GO:0006508">
    <property type="term" value="P:proteolysis"/>
    <property type="evidence" value="ECO:0007669"/>
    <property type="project" value="UniProtKB-KW"/>
</dbReference>
<dbReference type="SUPFAM" id="SSF50494">
    <property type="entry name" value="Trypsin-like serine proteases"/>
    <property type="match status" value="1"/>
</dbReference>
<dbReference type="PANTHER" id="PTHR43019:SF23">
    <property type="entry name" value="PROTEASE DO-LIKE 5, CHLOROPLASTIC"/>
    <property type="match status" value="1"/>
</dbReference>
<dbReference type="InterPro" id="IPR043504">
    <property type="entry name" value="Peptidase_S1_PA_chymotrypsin"/>
</dbReference>
<dbReference type="GO" id="GO:0016020">
    <property type="term" value="C:membrane"/>
    <property type="evidence" value="ECO:0007669"/>
    <property type="project" value="UniProtKB-SubCell"/>
</dbReference>
<evidence type="ECO:0000256" key="3">
    <source>
        <dbReference type="ARBA" id="ARBA00022989"/>
    </source>
</evidence>
<dbReference type="AlphaFoldDB" id="A0AA97I7S4"/>
<keyword evidence="2 5" id="KW-0812">Transmembrane</keyword>
<comment type="subcellular location">
    <subcellularLocation>
        <location evidence="1">Membrane</location>
        <topology evidence="1">Multi-pass membrane protein</topology>
    </subcellularLocation>
</comment>
<feature type="transmembrane region" description="Helical" evidence="5">
    <location>
        <begin position="60"/>
        <end position="84"/>
    </location>
</feature>
<dbReference type="InterPro" id="IPR047680">
    <property type="entry name" value="MarP-like"/>
</dbReference>
<evidence type="ECO:0000256" key="2">
    <source>
        <dbReference type="ARBA" id="ARBA00022692"/>
    </source>
</evidence>
<dbReference type="PANTHER" id="PTHR43019">
    <property type="entry name" value="SERINE ENDOPROTEASE DEGS"/>
    <property type="match status" value="1"/>
</dbReference>
<feature type="transmembrane region" description="Helical" evidence="5">
    <location>
        <begin position="7"/>
        <end position="40"/>
    </location>
</feature>
<dbReference type="Pfam" id="PF02674">
    <property type="entry name" value="Colicin_V"/>
    <property type="match status" value="1"/>
</dbReference>
<keyword evidence="6" id="KW-0378">Hydrolase</keyword>
<accession>A0AA97I7S4</accession>
<protein>
    <submittedName>
        <fullName evidence="6">MarP family serine protease</fullName>
        <ecNumber evidence="6">3.4.21.-</ecNumber>
    </submittedName>
</protein>
<proteinExistence type="predicted"/>
<dbReference type="GO" id="GO:0009403">
    <property type="term" value="P:toxin biosynthetic process"/>
    <property type="evidence" value="ECO:0007669"/>
    <property type="project" value="InterPro"/>
</dbReference>